<organism evidence="2 3">
    <name type="scientific">Ambispora leptoticha</name>
    <dbReference type="NCBI Taxonomy" id="144679"/>
    <lineage>
        <taxon>Eukaryota</taxon>
        <taxon>Fungi</taxon>
        <taxon>Fungi incertae sedis</taxon>
        <taxon>Mucoromycota</taxon>
        <taxon>Glomeromycotina</taxon>
        <taxon>Glomeromycetes</taxon>
        <taxon>Archaeosporales</taxon>
        <taxon>Ambisporaceae</taxon>
        <taxon>Ambispora</taxon>
    </lineage>
</organism>
<keyword evidence="1" id="KW-0472">Membrane</keyword>
<accession>A0A9N9AVD9</accession>
<evidence type="ECO:0000313" key="3">
    <source>
        <dbReference type="Proteomes" id="UP000789508"/>
    </source>
</evidence>
<evidence type="ECO:0000256" key="1">
    <source>
        <dbReference type="SAM" id="Phobius"/>
    </source>
</evidence>
<sequence length="184" mass="20896">MPNIKLPYAKLFGNTHDQNNQVNKTQNNNNSSLPIINIAAPFPDIQTYYNVPFECYLPLTITYFSLSPNRDLSHLIFSIQSYVPEDTSKWVNFDQGLRKFSGIPPRKAASETMVALSVDDELMERSAVVTSFRILVSFGPSGKIELPEKVIAILIAFVVMIVILVVFVVLATMWKRYCRFRPDC</sequence>
<comment type="caution">
    <text evidence="2">The sequence shown here is derived from an EMBL/GenBank/DDBJ whole genome shotgun (WGS) entry which is preliminary data.</text>
</comment>
<keyword evidence="3" id="KW-1185">Reference proteome</keyword>
<name>A0A9N9AVD9_9GLOM</name>
<dbReference type="OrthoDB" id="2432298at2759"/>
<dbReference type="AlphaFoldDB" id="A0A9N9AVD9"/>
<dbReference type="EMBL" id="CAJVPS010001546">
    <property type="protein sequence ID" value="CAG8542215.1"/>
    <property type="molecule type" value="Genomic_DNA"/>
</dbReference>
<gene>
    <name evidence="2" type="ORF">ALEPTO_LOCUS5466</name>
</gene>
<keyword evidence="1" id="KW-1133">Transmembrane helix</keyword>
<evidence type="ECO:0000313" key="2">
    <source>
        <dbReference type="EMBL" id="CAG8542215.1"/>
    </source>
</evidence>
<dbReference type="Proteomes" id="UP000789508">
    <property type="component" value="Unassembled WGS sequence"/>
</dbReference>
<protein>
    <submittedName>
        <fullName evidence="2">7480_t:CDS:1</fullName>
    </submittedName>
</protein>
<keyword evidence="1" id="KW-0812">Transmembrane</keyword>
<reference evidence="2" key="1">
    <citation type="submission" date="2021-06" db="EMBL/GenBank/DDBJ databases">
        <authorList>
            <person name="Kallberg Y."/>
            <person name="Tangrot J."/>
            <person name="Rosling A."/>
        </authorList>
    </citation>
    <scope>NUCLEOTIDE SEQUENCE</scope>
    <source>
        <strain evidence="2">FL130A</strain>
    </source>
</reference>
<proteinExistence type="predicted"/>
<feature type="transmembrane region" description="Helical" evidence="1">
    <location>
        <begin position="150"/>
        <end position="171"/>
    </location>
</feature>